<sequence length="199" mass="22020">MPRKQPRQQRSQHTYDAILGAAAQLFERDGYAKATTNHIAERAGVSIGSLYQYFPNKDALLYALGEQHMRHLVAEMDGVLESLRRTEPPLEDTVRRFVGALVDLHLAEPHTHRLLFDQAPRPPEAARQLREIQQGMAAEVAGHLRRLDAGGPGYDLTALLLVQSVEGMLHGALLEPPTGTTTAEVAEAMVRFCLRALGR</sequence>
<gene>
    <name evidence="6" type="ORF">G5C51_06320</name>
</gene>
<keyword evidence="7" id="KW-1185">Reference proteome</keyword>
<dbReference type="InterPro" id="IPR050109">
    <property type="entry name" value="HTH-type_TetR-like_transc_reg"/>
</dbReference>
<reference evidence="6 7" key="1">
    <citation type="submission" date="2020-02" db="EMBL/GenBank/DDBJ databases">
        <title>Whole-genome analyses of novel actinobacteria.</title>
        <authorList>
            <person name="Sahin N."/>
        </authorList>
    </citation>
    <scope>NUCLEOTIDE SEQUENCE [LARGE SCALE GENOMIC DNA]</scope>
    <source>
        <strain evidence="6 7">A7024</strain>
    </source>
</reference>
<dbReference type="SUPFAM" id="SSF46689">
    <property type="entry name" value="Homeodomain-like"/>
    <property type="match status" value="1"/>
</dbReference>
<name>A0A6G4TU19_9ACTN</name>
<dbReference type="EMBL" id="JAAKZV010000016">
    <property type="protein sequence ID" value="NGN63519.1"/>
    <property type="molecule type" value="Genomic_DNA"/>
</dbReference>
<dbReference type="InterPro" id="IPR001647">
    <property type="entry name" value="HTH_TetR"/>
</dbReference>
<dbReference type="Gene3D" id="1.10.357.10">
    <property type="entry name" value="Tetracycline Repressor, domain 2"/>
    <property type="match status" value="1"/>
</dbReference>
<keyword evidence="2 4" id="KW-0238">DNA-binding</keyword>
<dbReference type="InterPro" id="IPR041669">
    <property type="entry name" value="TetR_C_15"/>
</dbReference>
<keyword evidence="1" id="KW-0805">Transcription regulation</keyword>
<dbReference type="GO" id="GO:0000976">
    <property type="term" value="F:transcription cis-regulatory region binding"/>
    <property type="evidence" value="ECO:0007669"/>
    <property type="project" value="TreeGrafter"/>
</dbReference>
<dbReference type="InterPro" id="IPR009057">
    <property type="entry name" value="Homeodomain-like_sf"/>
</dbReference>
<evidence type="ECO:0000259" key="5">
    <source>
        <dbReference type="PROSITE" id="PS50977"/>
    </source>
</evidence>
<proteinExistence type="predicted"/>
<evidence type="ECO:0000256" key="4">
    <source>
        <dbReference type="PROSITE-ProRule" id="PRU00335"/>
    </source>
</evidence>
<dbReference type="Pfam" id="PF00440">
    <property type="entry name" value="TetR_N"/>
    <property type="match status" value="1"/>
</dbReference>
<dbReference type="SUPFAM" id="SSF48498">
    <property type="entry name" value="Tetracyclin repressor-like, C-terminal domain"/>
    <property type="match status" value="1"/>
</dbReference>
<accession>A0A6G4TU19</accession>
<evidence type="ECO:0000313" key="7">
    <source>
        <dbReference type="Proteomes" id="UP000481583"/>
    </source>
</evidence>
<keyword evidence="3" id="KW-0804">Transcription</keyword>
<dbReference type="GO" id="GO:0003700">
    <property type="term" value="F:DNA-binding transcription factor activity"/>
    <property type="evidence" value="ECO:0007669"/>
    <property type="project" value="TreeGrafter"/>
</dbReference>
<dbReference type="AlphaFoldDB" id="A0A6G4TU19"/>
<dbReference type="InterPro" id="IPR036271">
    <property type="entry name" value="Tet_transcr_reg_TetR-rel_C_sf"/>
</dbReference>
<dbReference type="InterPro" id="IPR023772">
    <property type="entry name" value="DNA-bd_HTH_TetR-type_CS"/>
</dbReference>
<evidence type="ECO:0000256" key="1">
    <source>
        <dbReference type="ARBA" id="ARBA00023015"/>
    </source>
</evidence>
<comment type="caution">
    <text evidence="6">The sequence shown here is derived from an EMBL/GenBank/DDBJ whole genome shotgun (WGS) entry which is preliminary data.</text>
</comment>
<dbReference type="Pfam" id="PF17918">
    <property type="entry name" value="TetR_C_15"/>
    <property type="match status" value="1"/>
</dbReference>
<evidence type="ECO:0000313" key="6">
    <source>
        <dbReference type="EMBL" id="NGN63519.1"/>
    </source>
</evidence>
<evidence type="ECO:0000256" key="3">
    <source>
        <dbReference type="ARBA" id="ARBA00023163"/>
    </source>
</evidence>
<dbReference type="PROSITE" id="PS01081">
    <property type="entry name" value="HTH_TETR_1"/>
    <property type="match status" value="1"/>
</dbReference>
<evidence type="ECO:0000256" key="2">
    <source>
        <dbReference type="ARBA" id="ARBA00023125"/>
    </source>
</evidence>
<dbReference type="PANTHER" id="PTHR30055:SF234">
    <property type="entry name" value="HTH-TYPE TRANSCRIPTIONAL REGULATOR BETI"/>
    <property type="match status" value="1"/>
</dbReference>
<organism evidence="6 7">
    <name type="scientific">Streptomyces coryli</name>
    <dbReference type="NCBI Taxonomy" id="1128680"/>
    <lineage>
        <taxon>Bacteria</taxon>
        <taxon>Bacillati</taxon>
        <taxon>Actinomycetota</taxon>
        <taxon>Actinomycetes</taxon>
        <taxon>Kitasatosporales</taxon>
        <taxon>Streptomycetaceae</taxon>
        <taxon>Streptomyces</taxon>
    </lineage>
</organism>
<dbReference type="PRINTS" id="PR00455">
    <property type="entry name" value="HTHTETR"/>
</dbReference>
<feature type="DNA-binding region" description="H-T-H motif" evidence="4">
    <location>
        <begin position="35"/>
        <end position="54"/>
    </location>
</feature>
<dbReference type="PROSITE" id="PS50977">
    <property type="entry name" value="HTH_TETR_2"/>
    <property type="match status" value="1"/>
</dbReference>
<dbReference type="Proteomes" id="UP000481583">
    <property type="component" value="Unassembled WGS sequence"/>
</dbReference>
<dbReference type="PANTHER" id="PTHR30055">
    <property type="entry name" value="HTH-TYPE TRANSCRIPTIONAL REGULATOR RUTR"/>
    <property type="match status" value="1"/>
</dbReference>
<feature type="domain" description="HTH tetR-type" evidence="5">
    <location>
        <begin position="12"/>
        <end position="72"/>
    </location>
</feature>
<protein>
    <submittedName>
        <fullName evidence="6">TetR/AcrR family transcriptional regulator</fullName>
    </submittedName>
</protein>